<evidence type="ECO:0000256" key="1">
    <source>
        <dbReference type="SAM" id="Phobius"/>
    </source>
</evidence>
<dbReference type="Proteomes" id="UP001596060">
    <property type="component" value="Unassembled WGS sequence"/>
</dbReference>
<proteinExistence type="predicted"/>
<evidence type="ECO:0000313" key="3">
    <source>
        <dbReference type="Proteomes" id="UP001596060"/>
    </source>
</evidence>
<reference evidence="3" key="1">
    <citation type="journal article" date="2019" name="Int. J. Syst. Evol. Microbiol.">
        <title>The Global Catalogue of Microorganisms (GCM) 10K type strain sequencing project: providing services to taxonomists for standard genome sequencing and annotation.</title>
        <authorList>
            <consortium name="The Broad Institute Genomics Platform"/>
            <consortium name="The Broad Institute Genome Sequencing Center for Infectious Disease"/>
            <person name="Wu L."/>
            <person name="Ma J."/>
        </authorList>
    </citation>
    <scope>NUCLEOTIDE SEQUENCE [LARGE SCALE GENOMIC DNA]</scope>
    <source>
        <strain evidence="3">CCUG 43117</strain>
    </source>
</reference>
<protein>
    <recommendedName>
        <fullName evidence="4">PH domain-containing protein</fullName>
    </recommendedName>
</protein>
<sequence>MPLLVGSGGIVVAGLIAAQSFREGRWSGVGMVVPVFCAFLAACGVLAVSWPAVRFRRARGLTYLLTDRRAIIVEGSAVTDARLAAIRSVEVENSGKPIGSVIFLDRPAPPSDSGPDMIRDGFIGIADAEAVAQEMRRLQGIAS</sequence>
<keyword evidence="3" id="KW-1185">Reference proteome</keyword>
<keyword evidence="1" id="KW-1133">Transmembrane helix</keyword>
<organism evidence="2 3">
    <name type="scientific">Bosea massiliensis</name>
    <dbReference type="NCBI Taxonomy" id="151419"/>
    <lineage>
        <taxon>Bacteria</taxon>
        <taxon>Pseudomonadati</taxon>
        <taxon>Pseudomonadota</taxon>
        <taxon>Alphaproteobacteria</taxon>
        <taxon>Hyphomicrobiales</taxon>
        <taxon>Boseaceae</taxon>
        <taxon>Bosea</taxon>
    </lineage>
</organism>
<accession>A0ABW0P0F0</accession>
<feature type="transmembrane region" description="Helical" evidence="1">
    <location>
        <begin position="28"/>
        <end position="53"/>
    </location>
</feature>
<evidence type="ECO:0000313" key="2">
    <source>
        <dbReference type="EMBL" id="MFC5504384.1"/>
    </source>
</evidence>
<evidence type="ECO:0008006" key="4">
    <source>
        <dbReference type="Google" id="ProtNLM"/>
    </source>
</evidence>
<dbReference type="EMBL" id="JBHSLU010000007">
    <property type="protein sequence ID" value="MFC5504384.1"/>
    <property type="molecule type" value="Genomic_DNA"/>
</dbReference>
<dbReference type="RefSeq" id="WP_156446447.1">
    <property type="nucleotide sequence ID" value="NZ_JBHSLU010000007.1"/>
</dbReference>
<gene>
    <name evidence="2" type="ORF">ACFPN9_03845</name>
</gene>
<comment type="caution">
    <text evidence="2">The sequence shown here is derived from an EMBL/GenBank/DDBJ whole genome shotgun (WGS) entry which is preliminary data.</text>
</comment>
<name>A0ABW0P0F0_9HYPH</name>
<keyword evidence="1" id="KW-0472">Membrane</keyword>
<keyword evidence="1" id="KW-0812">Transmembrane</keyword>